<dbReference type="FunFam" id="1.10.287.950:FF:000001">
    <property type="entry name" value="Methyl-accepting chemotaxis sensory transducer"/>
    <property type="match status" value="1"/>
</dbReference>
<dbReference type="SUPFAM" id="SSF58104">
    <property type="entry name" value="Methyl-accepting chemotaxis protein (MCP) signaling domain"/>
    <property type="match status" value="1"/>
</dbReference>
<dbReference type="PROSITE" id="PS50885">
    <property type="entry name" value="HAMP"/>
    <property type="match status" value="1"/>
</dbReference>
<dbReference type="PANTHER" id="PTHR32089">
    <property type="entry name" value="METHYL-ACCEPTING CHEMOTAXIS PROTEIN MCPB"/>
    <property type="match status" value="1"/>
</dbReference>
<dbReference type="SMART" id="SM00304">
    <property type="entry name" value="HAMP"/>
    <property type="match status" value="1"/>
</dbReference>
<dbReference type="Proteomes" id="UP000184774">
    <property type="component" value="Unassembled WGS sequence"/>
</dbReference>
<evidence type="ECO:0000313" key="9">
    <source>
        <dbReference type="Proteomes" id="UP000184774"/>
    </source>
</evidence>
<dbReference type="EMBL" id="FSSB01000061">
    <property type="protein sequence ID" value="SIO96809.1"/>
    <property type="molecule type" value="Genomic_DNA"/>
</dbReference>
<feature type="transmembrane region" description="Helical" evidence="5">
    <location>
        <begin position="198"/>
        <end position="219"/>
    </location>
</feature>
<feature type="domain" description="Methyl-accepting transducer" evidence="6">
    <location>
        <begin position="276"/>
        <end position="512"/>
    </location>
</feature>
<dbReference type="Pfam" id="PF00015">
    <property type="entry name" value="MCPsignal"/>
    <property type="match status" value="1"/>
</dbReference>
<evidence type="ECO:0000259" key="7">
    <source>
        <dbReference type="PROSITE" id="PS50885"/>
    </source>
</evidence>
<evidence type="ECO:0000256" key="1">
    <source>
        <dbReference type="ARBA" id="ARBA00004370"/>
    </source>
</evidence>
<accession>A0A1N6MBI3</accession>
<keyword evidence="5" id="KW-0472">Membrane</keyword>
<dbReference type="SMART" id="SM00283">
    <property type="entry name" value="MA"/>
    <property type="match status" value="1"/>
</dbReference>
<dbReference type="InterPro" id="IPR003660">
    <property type="entry name" value="HAMP_dom"/>
</dbReference>
<dbReference type="RefSeq" id="WP_074375198.1">
    <property type="nucleotide sequence ID" value="NZ_AP024908.1"/>
</dbReference>
<gene>
    <name evidence="8" type="primary">pctC_13</name>
    <name evidence="8" type="ORF">VSP9026_04634</name>
</gene>
<dbReference type="PANTHER" id="PTHR32089:SF120">
    <property type="entry name" value="METHYL-ACCEPTING CHEMOTAXIS PROTEIN TLPQ"/>
    <property type="match status" value="1"/>
</dbReference>
<dbReference type="Pfam" id="PF00672">
    <property type="entry name" value="HAMP"/>
    <property type="match status" value="1"/>
</dbReference>
<organism evidence="8 9">
    <name type="scientific">Vibrio spartinae</name>
    <dbReference type="NCBI Taxonomy" id="1918945"/>
    <lineage>
        <taxon>Bacteria</taxon>
        <taxon>Pseudomonadati</taxon>
        <taxon>Pseudomonadota</taxon>
        <taxon>Gammaproteobacteria</taxon>
        <taxon>Vibrionales</taxon>
        <taxon>Vibrionaceae</taxon>
        <taxon>Vibrio</taxon>
    </lineage>
</organism>
<comment type="similarity">
    <text evidence="3">Belongs to the methyl-accepting chemotaxis (MCP) protein family.</text>
</comment>
<evidence type="ECO:0000256" key="3">
    <source>
        <dbReference type="ARBA" id="ARBA00029447"/>
    </source>
</evidence>
<comment type="subcellular location">
    <subcellularLocation>
        <location evidence="1">Membrane</location>
    </subcellularLocation>
</comment>
<dbReference type="PROSITE" id="PS50111">
    <property type="entry name" value="CHEMOTAXIS_TRANSDUC_2"/>
    <property type="match status" value="1"/>
</dbReference>
<evidence type="ECO:0000259" key="6">
    <source>
        <dbReference type="PROSITE" id="PS50111"/>
    </source>
</evidence>
<keyword evidence="5" id="KW-0812">Transmembrane</keyword>
<dbReference type="OrthoDB" id="2489132at2"/>
<evidence type="ECO:0000256" key="5">
    <source>
        <dbReference type="SAM" id="Phobius"/>
    </source>
</evidence>
<dbReference type="AlphaFoldDB" id="A0A1N6MBI3"/>
<evidence type="ECO:0000313" key="8">
    <source>
        <dbReference type="EMBL" id="SIO96809.1"/>
    </source>
</evidence>
<protein>
    <submittedName>
        <fullName evidence="8">Methyl-accepting chemotaxis protein PctC</fullName>
    </submittedName>
</protein>
<keyword evidence="2 4" id="KW-0807">Transducer</keyword>
<dbReference type="GO" id="GO:0006935">
    <property type="term" value="P:chemotaxis"/>
    <property type="evidence" value="ECO:0007669"/>
    <property type="project" value="UniProtKB-ARBA"/>
</dbReference>
<evidence type="ECO:0000256" key="2">
    <source>
        <dbReference type="ARBA" id="ARBA00023224"/>
    </source>
</evidence>
<dbReference type="GO" id="GO:0016020">
    <property type="term" value="C:membrane"/>
    <property type="evidence" value="ECO:0007669"/>
    <property type="project" value="UniProtKB-SubCell"/>
</dbReference>
<dbReference type="Gene3D" id="1.10.287.950">
    <property type="entry name" value="Methyl-accepting chemotaxis protein"/>
    <property type="match status" value="1"/>
</dbReference>
<dbReference type="CDD" id="cd11386">
    <property type="entry name" value="MCP_signal"/>
    <property type="match status" value="1"/>
</dbReference>
<dbReference type="GO" id="GO:0007165">
    <property type="term" value="P:signal transduction"/>
    <property type="evidence" value="ECO:0007669"/>
    <property type="project" value="UniProtKB-KW"/>
</dbReference>
<dbReference type="InterPro" id="IPR004089">
    <property type="entry name" value="MCPsignal_dom"/>
</dbReference>
<dbReference type="CDD" id="cd06225">
    <property type="entry name" value="HAMP"/>
    <property type="match status" value="1"/>
</dbReference>
<proteinExistence type="inferred from homology"/>
<reference evidence="8 9" key="1">
    <citation type="submission" date="2016-12" db="EMBL/GenBank/DDBJ databases">
        <authorList>
            <person name="Song W.-J."/>
            <person name="Kurnit D.M."/>
        </authorList>
    </citation>
    <scope>NUCLEOTIDE SEQUENCE [LARGE SCALE GENOMIC DNA]</scope>
    <source>
        <strain evidence="8 9">CECT 9026</strain>
    </source>
</reference>
<name>A0A1N6MBI3_9VIBR</name>
<feature type="domain" description="HAMP" evidence="7">
    <location>
        <begin position="217"/>
        <end position="271"/>
    </location>
</feature>
<keyword evidence="5" id="KW-1133">Transmembrane helix</keyword>
<evidence type="ECO:0000256" key="4">
    <source>
        <dbReference type="PROSITE-ProRule" id="PRU00284"/>
    </source>
</evidence>
<sequence length="548" mass="61233">MNYFKHLGIRWKLCIPLIFVMLLVLTLSGKSLYSEGLQAEAITVVTRQEIPALSMVQLANRDLYQAWVAERSMLTLPVKSEQYQLMQKMHDESITNASHSMEKLKSFQLNAEMKQLIEQFWKTYPEWVKVTKRIEQERSSNSRAGRSTAIGLSFNEGFELFQKTQHHLELITDVVAFNADERTDKLEEMHQNYRSGQLWLVGFSLFTCLGIIWFFPLLITGDLKNITQQIQALAKGGGDLTKRLKLDRRDELGELATYLDEFMSELHHLVTQIISNAQENNVHVSSLGEMSRKACQTAEKQVISMREVSASSQEMNVAIQDVSLSTSEVSDSTAKAGQSASEGGQQVSATQQSIGLLNESVEQAVAAISRIDDFTNKINSVLTIISGIAEQTNLLALNAAIEAARAGDSGRGFAVVADEVRGLANKTQSCTEDVNEMITNLEKSVRDAVQIMNQATERASVTKQASEKTQRAIDDMMMSMDHVTERTAQIAAVIVEQSKMAKHIQEEIHVIEAQSQESVEESSEVDQACRKLDELHRHLSQVLGKFTV</sequence>